<dbReference type="Gene3D" id="3.60.21.10">
    <property type="match status" value="1"/>
</dbReference>
<evidence type="ECO:0000313" key="2">
    <source>
        <dbReference type="Proteomes" id="UP001305815"/>
    </source>
</evidence>
<dbReference type="InterPro" id="IPR050535">
    <property type="entry name" value="DNA_Repair-Maintenance_Comp"/>
</dbReference>
<gene>
    <name evidence="1" type="ORF">Lac1_00060</name>
</gene>
<dbReference type="Proteomes" id="UP001305815">
    <property type="component" value="Chromosome"/>
</dbReference>
<organism evidence="1 2">
    <name type="scientific">Claveliimonas bilis</name>
    <dbReference type="NCBI Taxonomy" id="3028070"/>
    <lineage>
        <taxon>Bacteria</taxon>
        <taxon>Bacillati</taxon>
        <taxon>Bacillota</taxon>
        <taxon>Clostridia</taxon>
        <taxon>Lachnospirales</taxon>
        <taxon>Lachnospiraceae</taxon>
        <taxon>Claveliimonas</taxon>
    </lineage>
</organism>
<protein>
    <submittedName>
        <fullName evidence="1">Uncharacterized protein</fullName>
    </submittedName>
</protein>
<proteinExistence type="predicted"/>
<evidence type="ECO:0000313" key="1">
    <source>
        <dbReference type="EMBL" id="BDZ75823.1"/>
    </source>
</evidence>
<dbReference type="InterPro" id="IPR029052">
    <property type="entry name" value="Metallo-depent_PP-like"/>
</dbReference>
<accession>A0ABN6YS38</accession>
<name>A0ABN6YS38_9FIRM</name>
<sequence length="287" mass="32408">MFGSLSYTEVVMIAGNHDYIKPGAYYGRFDWEPNVHMLAGKEPSEVQIPKLKTSVCGCSYHERKITETLYDKALPSGEMDYEILLLHGGDKEHLPIDKAKIEKLGYDYTALGHIHKPTCLIPGKAAYAGALEPTDINDTGKHGYIRGEITKEGCRFTFVPFATREYVHLALNVKVEMSGFSLRNVIQKTIEENGKENIYKFLLKGYRDPEIRFDLTQMDVYGNIAEITDETKPAYDFEKLYEKNKDNLLGSYIASFANAEKDSMEYEALCAGVLALMETKGESYEDS</sequence>
<dbReference type="SUPFAM" id="SSF56300">
    <property type="entry name" value="Metallo-dependent phosphatases"/>
    <property type="match status" value="1"/>
</dbReference>
<dbReference type="PANTHER" id="PTHR30337">
    <property type="entry name" value="COMPONENT OF ATP-DEPENDENT DSDNA EXONUCLEASE"/>
    <property type="match status" value="1"/>
</dbReference>
<dbReference type="PANTHER" id="PTHR30337:SF7">
    <property type="entry name" value="PHOSPHOESTERASE"/>
    <property type="match status" value="1"/>
</dbReference>
<dbReference type="EMBL" id="AP027742">
    <property type="protein sequence ID" value="BDZ75823.1"/>
    <property type="molecule type" value="Genomic_DNA"/>
</dbReference>
<reference evidence="2" key="1">
    <citation type="journal article" date="2023" name="Int. J. Syst. Evol. Microbiol.">
        <title>Claveliimonas bilis gen. nov., sp. nov., deoxycholic acid-producing bacteria isolated from human faeces, and reclassification of Sellimonas monacensis Zenner et al. 2021 as Claveliimonas monacensis comb. nov.</title>
        <authorList>
            <person name="Hisatomi A."/>
            <person name="Kastawa N.W.E.P.G."/>
            <person name="Song I."/>
            <person name="Ohkuma M."/>
            <person name="Fukiya S."/>
            <person name="Sakamoto M."/>
        </authorList>
    </citation>
    <scope>NUCLEOTIDE SEQUENCE [LARGE SCALE GENOMIC DNA]</scope>
    <source>
        <strain evidence="2">12BBH14</strain>
    </source>
</reference>
<keyword evidence="2" id="KW-1185">Reference proteome</keyword>